<evidence type="ECO:0000313" key="2">
    <source>
        <dbReference type="EMBL" id="KAF2890060.1"/>
    </source>
</evidence>
<gene>
    <name evidence="2" type="ORF">ILUMI_16113</name>
</gene>
<protein>
    <submittedName>
        <fullName evidence="2">Uncharacterized protein</fullName>
    </submittedName>
</protein>
<dbReference type="EMBL" id="VTPC01058893">
    <property type="protein sequence ID" value="KAF2890060.1"/>
    <property type="molecule type" value="Genomic_DNA"/>
</dbReference>
<dbReference type="OrthoDB" id="6745242at2759"/>
<feature type="compositionally biased region" description="Basic and acidic residues" evidence="1">
    <location>
        <begin position="139"/>
        <end position="149"/>
    </location>
</feature>
<name>A0A8K0CMF5_IGNLU</name>
<sequence>MDQLTKCVTTFPTPSKIIADNQFDTVVFEEFYSLYKIVYHFTTPKSSTEGHSEIMQIFYQQIKEREQLRKQTANEKAKEGLNEDKTKDIHNKKGFENLKLRVKMLHKFKPMKIVADSGQVVITDKDKKVHKSSLKVRKYKEDHNEESSN</sequence>
<dbReference type="AlphaFoldDB" id="A0A8K0CMF5"/>
<keyword evidence="3" id="KW-1185">Reference proteome</keyword>
<evidence type="ECO:0000256" key="1">
    <source>
        <dbReference type="SAM" id="MobiDB-lite"/>
    </source>
</evidence>
<reference evidence="2" key="1">
    <citation type="submission" date="2019-08" db="EMBL/GenBank/DDBJ databases">
        <title>The genome of the North American firefly Photinus pyralis.</title>
        <authorList>
            <consortium name="Photinus pyralis genome working group"/>
            <person name="Fallon T.R."/>
            <person name="Sander Lower S.E."/>
            <person name="Weng J.-K."/>
        </authorList>
    </citation>
    <scope>NUCLEOTIDE SEQUENCE</scope>
    <source>
        <strain evidence="2">TRF0915ILg1</strain>
        <tissue evidence="2">Whole body</tissue>
    </source>
</reference>
<dbReference type="Proteomes" id="UP000801492">
    <property type="component" value="Unassembled WGS sequence"/>
</dbReference>
<evidence type="ECO:0000313" key="3">
    <source>
        <dbReference type="Proteomes" id="UP000801492"/>
    </source>
</evidence>
<feature type="region of interest" description="Disordered" evidence="1">
    <location>
        <begin position="126"/>
        <end position="149"/>
    </location>
</feature>
<proteinExistence type="predicted"/>
<accession>A0A8K0CMF5</accession>
<organism evidence="2 3">
    <name type="scientific">Ignelater luminosus</name>
    <name type="common">Cucubano</name>
    <name type="synonym">Pyrophorus luminosus</name>
    <dbReference type="NCBI Taxonomy" id="2038154"/>
    <lineage>
        <taxon>Eukaryota</taxon>
        <taxon>Metazoa</taxon>
        <taxon>Ecdysozoa</taxon>
        <taxon>Arthropoda</taxon>
        <taxon>Hexapoda</taxon>
        <taxon>Insecta</taxon>
        <taxon>Pterygota</taxon>
        <taxon>Neoptera</taxon>
        <taxon>Endopterygota</taxon>
        <taxon>Coleoptera</taxon>
        <taxon>Polyphaga</taxon>
        <taxon>Elateriformia</taxon>
        <taxon>Elateroidea</taxon>
        <taxon>Elateridae</taxon>
        <taxon>Agrypninae</taxon>
        <taxon>Pyrophorini</taxon>
        <taxon>Ignelater</taxon>
    </lineage>
</organism>
<feature type="compositionally biased region" description="Basic residues" evidence="1">
    <location>
        <begin position="128"/>
        <end position="138"/>
    </location>
</feature>
<comment type="caution">
    <text evidence="2">The sequence shown here is derived from an EMBL/GenBank/DDBJ whole genome shotgun (WGS) entry which is preliminary data.</text>
</comment>